<dbReference type="AlphaFoldDB" id="A0AAF3ENN2"/>
<reference evidence="10" key="1">
    <citation type="submission" date="2024-02" db="UniProtKB">
        <authorList>
            <consortium name="WormBaseParasite"/>
        </authorList>
    </citation>
    <scope>IDENTIFICATION</scope>
</reference>
<evidence type="ECO:0000256" key="1">
    <source>
        <dbReference type="ARBA" id="ARBA00000815"/>
    </source>
</evidence>
<evidence type="ECO:0000256" key="7">
    <source>
        <dbReference type="ARBA" id="ARBA00022842"/>
    </source>
</evidence>
<dbReference type="GO" id="GO:0000166">
    <property type="term" value="F:nucleotide binding"/>
    <property type="evidence" value="ECO:0007669"/>
    <property type="project" value="UniProtKB-KW"/>
</dbReference>
<dbReference type="EC" id="3.1.3.5" evidence="3"/>
<dbReference type="GO" id="GO:0008253">
    <property type="term" value="F:5'-nucleotidase activity"/>
    <property type="evidence" value="ECO:0007669"/>
    <property type="project" value="UniProtKB-EC"/>
</dbReference>
<dbReference type="Proteomes" id="UP000887575">
    <property type="component" value="Unassembled WGS sequence"/>
</dbReference>
<keyword evidence="8" id="KW-0546">Nucleotide metabolism</keyword>
<evidence type="ECO:0000313" key="10">
    <source>
        <dbReference type="WBParaSite" id="MBELARI_LOCUS15660"/>
    </source>
</evidence>
<dbReference type="GO" id="GO:0005737">
    <property type="term" value="C:cytoplasm"/>
    <property type="evidence" value="ECO:0007669"/>
    <property type="project" value="InterPro"/>
</dbReference>
<dbReference type="InterPro" id="IPR023214">
    <property type="entry name" value="HAD_sf"/>
</dbReference>
<organism evidence="9 10">
    <name type="scientific">Mesorhabditis belari</name>
    <dbReference type="NCBI Taxonomy" id="2138241"/>
    <lineage>
        <taxon>Eukaryota</taxon>
        <taxon>Metazoa</taxon>
        <taxon>Ecdysozoa</taxon>
        <taxon>Nematoda</taxon>
        <taxon>Chromadorea</taxon>
        <taxon>Rhabditida</taxon>
        <taxon>Rhabditina</taxon>
        <taxon>Rhabditomorpha</taxon>
        <taxon>Rhabditoidea</taxon>
        <taxon>Rhabditidae</taxon>
        <taxon>Mesorhabditinae</taxon>
        <taxon>Mesorhabditis</taxon>
    </lineage>
</organism>
<evidence type="ECO:0000256" key="2">
    <source>
        <dbReference type="ARBA" id="ARBA00008389"/>
    </source>
</evidence>
<evidence type="ECO:0000313" key="9">
    <source>
        <dbReference type="Proteomes" id="UP000887575"/>
    </source>
</evidence>
<keyword evidence="4" id="KW-0479">Metal-binding</keyword>
<evidence type="ECO:0000256" key="3">
    <source>
        <dbReference type="ARBA" id="ARBA00012643"/>
    </source>
</evidence>
<comment type="catalytic activity">
    <reaction evidence="1">
        <text>a ribonucleoside 5'-phosphate + H2O = a ribonucleoside + phosphate</text>
        <dbReference type="Rhea" id="RHEA:12484"/>
        <dbReference type="ChEBI" id="CHEBI:15377"/>
        <dbReference type="ChEBI" id="CHEBI:18254"/>
        <dbReference type="ChEBI" id="CHEBI:43474"/>
        <dbReference type="ChEBI" id="CHEBI:58043"/>
        <dbReference type="EC" id="3.1.3.5"/>
    </reaction>
</comment>
<proteinExistence type="inferred from homology"/>
<keyword evidence="6" id="KW-0378">Hydrolase</keyword>
<name>A0AAF3ENN2_9BILA</name>
<dbReference type="PANTHER" id="PTHR13045:SF0">
    <property type="entry name" value="7-METHYLGUANOSINE PHOSPHATE-SPECIFIC 5'-NUCLEOTIDASE"/>
    <property type="match status" value="1"/>
</dbReference>
<dbReference type="GO" id="GO:0000287">
    <property type="term" value="F:magnesium ion binding"/>
    <property type="evidence" value="ECO:0007669"/>
    <property type="project" value="InterPro"/>
</dbReference>
<evidence type="ECO:0000256" key="6">
    <source>
        <dbReference type="ARBA" id="ARBA00022801"/>
    </source>
</evidence>
<keyword evidence="5" id="KW-0547">Nucleotide-binding</keyword>
<dbReference type="Gene3D" id="3.40.50.1000">
    <property type="entry name" value="HAD superfamily/HAD-like"/>
    <property type="match status" value="1"/>
</dbReference>
<dbReference type="Pfam" id="PF05822">
    <property type="entry name" value="UMPH-1"/>
    <property type="match status" value="1"/>
</dbReference>
<dbReference type="PANTHER" id="PTHR13045">
    <property type="entry name" value="5'-NUCLEOTIDASE"/>
    <property type="match status" value="1"/>
</dbReference>
<protein>
    <recommendedName>
        <fullName evidence="3">5'-nucleotidase</fullName>
        <ecNumber evidence="3">3.1.3.5</ecNumber>
    </recommendedName>
</protein>
<evidence type="ECO:0000256" key="5">
    <source>
        <dbReference type="ARBA" id="ARBA00022741"/>
    </source>
</evidence>
<accession>A0AAF3ENN2</accession>
<keyword evidence="9" id="KW-1185">Reference proteome</keyword>
<evidence type="ECO:0000256" key="4">
    <source>
        <dbReference type="ARBA" id="ARBA00022723"/>
    </source>
</evidence>
<dbReference type="SUPFAM" id="SSF56784">
    <property type="entry name" value="HAD-like"/>
    <property type="match status" value="1"/>
</dbReference>
<dbReference type="InterPro" id="IPR036412">
    <property type="entry name" value="HAD-like_sf"/>
</dbReference>
<evidence type="ECO:0000256" key="8">
    <source>
        <dbReference type="ARBA" id="ARBA00023080"/>
    </source>
</evidence>
<sequence length="309" mass="35423">MAPWLKLASILTSLSTERFVSDLLSLPQVRCRDPVSLTQRLQIIKNDGHNNLAVLSDFDYTLSKAYASNGEYLWSTLGVFRNFFPEEPRFKLIALYNRCILIENDSNMSYDDKLPFMRQCALEAHKIYFSTGITRNLIRQWSLMAKIQLRDGTKSWSEYLEEKDIPMLIFSAGVTDIIEVIVQKELSKIPKNLRVISNALVYDDLGKSSAFKPPLIHIFNKNVSTIEQEESPLIKSFLNHKNVLLMGDNLADLYMGKQENSQGATLKIGFFNNDFGTVLERYLEGFDIVLIEDETMEIPTLLTKFLVEK</sequence>
<dbReference type="Gene3D" id="1.10.150.340">
    <property type="entry name" value="Pyrimidine 5'-nucleotidase (UMPH-1), N-terminal domain"/>
    <property type="match status" value="1"/>
</dbReference>
<dbReference type="WBParaSite" id="MBELARI_LOCUS15660">
    <property type="protein sequence ID" value="MBELARI_LOCUS15660"/>
    <property type="gene ID" value="MBELARI_LOCUS15660"/>
</dbReference>
<dbReference type="GO" id="GO:0009117">
    <property type="term" value="P:nucleotide metabolic process"/>
    <property type="evidence" value="ECO:0007669"/>
    <property type="project" value="UniProtKB-KW"/>
</dbReference>
<dbReference type="InterPro" id="IPR006434">
    <property type="entry name" value="Pyrimidine_nucleotidase_eu"/>
</dbReference>
<comment type="similarity">
    <text evidence="2">Belongs to the pyrimidine 5'-nucleotidase family.</text>
</comment>
<keyword evidence="7" id="KW-0460">Magnesium</keyword>